<gene>
    <name evidence="3" type="ORF">ACFSXZ_10710</name>
</gene>
<keyword evidence="1" id="KW-0812">Transmembrane</keyword>
<evidence type="ECO:0000313" key="4">
    <source>
        <dbReference type="Proteomes" id="UP001597417"/>
    </source>
</evidence>
<keyword evidence="1" id="KW-1133">Transmembrane helix</keyword>
<keyword evidence="4" id="KW-1185">Reference proteome</keyword>
<sequence length="147" mass="15188">MTHAETQTGAGGVGTTGATTTPSGWMAFSAALLIVAGLFNVIIGLVALFNGAYYVVGPNATLVFSLAGWGWLHLGIGVLAVIIGAALFTGTMWARIATVVIAGLSALAHLAFLGVFPIWSLIVIAIDVLVIWSVTVHGERIRLSQSQ</sequence>
<feature type="transmembrane region" description="Helical" evidence="1">
    <location>
        <begin position="68"/>
        <end position="88"/>
    </location>
</feature>
<accession>A0ABW5FSI1</accession>
<reference evidence="4" key="1">
    <citation type="journal article" date="2019" name="Int. J. Syst. Evol. Microbiol.">
        <title>The Global Catalogue of Microorganisms (GCM) 10K type strain sequencing project: providing services to taxonomists for standard genome sequencing and annotation.</title>
        <authorList>
            <consortium name="The Broad Institute Genomics Platform"/>
            <consortium name="The Broad Institute Genome Sequencing Center for Infectious Disease"/>
            <person name="Wu L."/>
            <person name="Ma J."/>
        </authorList>
    </citation>
    <scope>NUCLEOTIDE SEQUENCE [LARGE SCALE GENOMIC DNA]</scope>
    <source>
        <strain evidence="4">CGMCC 4.7645</strain>
    </source>
</reference>
<protein>
    <recommendedName>
        <fullName evidence="2">DUF7144 domain-containing protein</fullName>
    </recommendedName>
</protein>
<dbReference type="Pfam" id="PF23636">
    <property type="entry name" value="DUF7144"/>
    <property type="match status" value="1"/>
</dbReference>
<organism evidence="3 4">
    <name type="scientific">Amycolatopsis pigmentata</name>
    <dbReference type="NCBI Taxonomy" id="450801"/>
    <lineage>
        <taxon>Bacteria</taxon>
        <taxon>Bacillati</taxon>
        <taxon>Actinomycetota</taxon>
        <taxon>Actinomycetes</taxon>
        <taxon>Pseudonocardiales</taxon>
        <taxon>Pseudonocardiaceae</taxon>
        <taxon>Amycolatopsis</taxon>
    </lineage>
</organism>
<evidence type="ECO:0000259" key="2">
    <source>
        <dbReference type="Pfam" id="PF23636"/>
    </source>
</evidence>
<name>A0ABW5FSI1_9PSEU</name>
<feature type="transmembrane region" description="Helical" evidence="1">
    <location>
        <begin position="93"/>
        <end position="112"/>
    </location>
</feature>
<comment type="caution">
    <text evidence="3">The sequence shown here is derived from an EMBL/GenBank/DDBJ whole genome shotgun (WGS) entry which is preliminary data.</text>
</comment>
<feature type="transmembrane region" description="Helical" evidence="1">
    <location>
        <begin position="118"/>
        <end position="138"/>
    </location>
</feature>
<feature type="domain" description="DUF7144" evidence="2">
    <location>
        <begin position="25"/>
        <end position="138"/>
    </location>
</feature>
<keyword evidence="1" id="KW-0472">Membrane</keyword>
<proteinExistence type="predicted"/>
<dbReference type="EMBL" id="JBHUKR010000006">
    <property type="protein sequence ID" value="MFD2416792.1"/>
    <property type="molecule type" value="Genomic_DNA"/>
</dbReference>
<evidence type="ECO:0000313" key="3">
    <source>
        <dbReference type="EMBL" id="MFD2416792.1"/>
    </source>
</evidence>
<dbReference type="InterPro" id="IPR055568">
    <property type="entry name" value="DUF7144"/>
</dbReference>
<evidence type="ECO:0000256" key="1">
    <source>
        <dbReference type="SAM" id="Phobius"/>
    </source>
</evidence>
<dbReference type="Proteomes" id="UP001597417">
    <property type="component" value="Unassembled WGS sequence"/>
</dbReference>
<dbReference type="RefSeq" id="WP_378263902.1">
    <property type="nucleotide sequence ID" value="NZ_JBHUKR010000006.1"/>
</dbReference>
<feature type="transmembrane region" description="Helical" evidence="1">
    <location>
        <begin position="30"/>
        <end position="56"/>
    </location>
</feature>